<dbReference type="InterPro" id="IPR006083">
    <property type="entry name" value="PRK/URK"/>
</dbReference>
<dbReference type="GO" id="GO:0005524">
    <property type="term" value="F:ATP binding"/>
    <property type="evidence" value="ECO:0007669"/>
    <property type="project" value="InterPro"/>
</dbReference>
<keyword evidence="3" id="KW-1185">Reference proteome</keyword>
<dbReference type="EMBL" id="PIQO01000015">
    <property type="protein sequence ID" value="PKR83830.1"/>
    <property type="molecule type" value="Genomic_DNA"/>
</dbReference>
<dbReference type="EC" id="2.7.1.48" evidence="2"/>
<organism evidence="2 3">
    <name type="scientific">Heyndrickxia camelliae</name>
    <dbReference type="NCBI Taxonomy" id="1707093"/>
    <lineage>
        <taxon>Bacteria</taxon>
        <taxon>Bacillati</taxon>
        <taxon>Bacillota</taxon>
        <taxon>Bacilli</taxon>
        <taxon>Bacillales</taxon>
        <taxon>Bacillaceae</taxon>
        <taxon>Heyndrickxia</taxon>
    </lineage>
</organism>
<protein>
    <submittedName>
        <fullName evidence="2">Uridine kinase</fullName>
        <ecNumber evidence="2">2.7.1.48</ecNumber>
    </submittedName>
</protein>
<comment type="caution">
    <text evidence="2">The sequence shown here is derived from an EMBL/GenBank/DDBJ whole genome shotgun (WGS) entry which is preliminary data.</text>
</comment>
<evidence type="ECO:0000313" key="3">
    <source>
        <dbReference type="Proteomes" id="UP000233440"/>
    </source>
</evidence>
<dbReference type="NCBIfam" id="NF005807">
    <property type="entry name" value="PRK07667.1"/>
    <property type="match status" value="1"/>
</dbReference>
<dbReference type="AlphaFoldDB" id="A0A2N3LGS0"/>
<keyword evidence="2" id="KW-0808">Transferase</keyword>
<dbReference type="Pfam" id="PF00485">
    <property type="entry name" value="PRK"/>
    <property type="match status" value="1"/>
</dbReference>
<dbReference type="SUPFAM" id="SSF52540">
    <property type="entry name" value="P-loop containing nucleoside triphosphate hydrolases"/>
    <property type="match status" value="1"/>
</dbReference>
<sequence>MHMILREIARIEAGQRYILGVDGLSRSGKTTLVTKLKQCFLEENIAVFVFHIDDYIVERKRRYNTDYEQWHEYYHLQWDVEWLKENFFKQLSCGEILSLSTYDDLSDTHDLQEIKTPKTGLIIVEGVFLQRKEWRSYFDYIIYFDCPRETRFKREKEETQQDIEKFRHRYWKAEDYYLETELPLEKADLIIQC</sequence>
<proteinExistence type="predicted"/>
<name>A0A2N3LGS0_9BACI</name>
<feature type="domain" description="Phosphoribulokinase/uridine kinase" evidence="1">
    <location>
        <begin position="18"/>
        <end position="155"/>
    </location>
</feature>
<keyword evidence="2" id="KW-0418">Kinase</keyword>
<evidence type="ECO:0000313" key="2">
    <source>
        <dbReference type="EMBL" id="PKR83830.1"/>
    </source>
</evidence>
<accession>A0A2N3LGS0</accession>
<gene>
    <name evidence="2" type="ORF">CWO92_17085</name>
</gene>
<evidence type="ECO:0000259" key="1">
    <source>
        <dbReference type="Pfam" id="PF00485"/>
    </source>
</evidence>
<dbReference type="PANTHER" id="PTHR10285">
    <property type="entry name" value="URIDINE KINASE"/>
    <property type="match status" value="1"/>
</dbReference>
<dbReference type="OrthoDB" id="1420794at2"/>
<dbReference type="Gene3D" id="3.40.50.300">
    <property type="entry name" value="P-loop containing nucleotide triphosphate hydrolases"/>
    <property type="match status" value="1"/>
</dbReference>
<dbReference type="GO" id="GO:0004849">
    <property type="term" value="F:uridine kinase activity"/>
    <property type="evidence" value="ECO:0007669"/>
    <property type="project" value="UniProtKB-EC"/>
</dbReference>
<dbReference type="InterPro" id="IPR027417">
    <property type="entry name" value="P-loop_NTPase"/>
</dbReference>
<dbReference type="RefSeq" id="WP_101355528.1">
    <property type="nucleotide sequence ID" value="NZ_PIQO01000015.1"/>
</dbReference>
<reference evidence="2 3" key="1">
    <citation type="submission" date="2017-11" db="EMBL/GenBank/DDBJ databases">
        <title>Bacillus camelliae sp. nov., isolated from pu'er tea.</title>
        <authorList>
            <person name="Niu L."/>
        </authorList>
    </citation>
    <scope>NUCLEOTIDE SEQUENCE [LARGE SCALE GENOMIC DNA]</scope>
    <source>
        <strain evidence="2 3">7578-1</strain>
    </source>
</reference>
<dbReference type="Proteomes" id="UP000233440">
    <property type="component" value="Unassembled WGS sequence"/>
</dbReference>